<keyword evidence="3" id="KW-1185">Reference proteome</keyword>
<evidence type="ECO:0000313" key="2">
    <source>
        <dbReference type="EMBL" id="NGO48457.1"/>
    </source>
</evidence>
<accession>A0ABX0E4H6</accession>
<feature type="region of interest" description="Disordered" evidence="1">
    <location>
        <begin position="1"/>
        <end position="38"/>
    </location>
</feature>
<dbReference type="Proteomes" id="UP001518140">
    <property type="component" value="Unassembled WGS sequence"/>
</dbReference>
<comment type="caution">
    <text evidence="2">The sequence shown here is derived from an EMBL/GenBank/DDBJ whole genome shotgun (WGS) entry which is preliminary data.</text>
</comment>
<evidence type="ECO:0000256" key="1">
    <source>
        <dbReference type="SAM" id="MobiDB-lite"/>
    </source>
</evidence>
<feature type="compositionally biased region" description="Basic and acidic residues" evidence="1">
    <location>
        <begin position="110"/>
        <end position="119"/>
    </location>
</feature>
<proteinExistence type="predicted"/>
<gene>
    <name evidence="2" type="ORF">G6048_42405</name>
</gene>
<feature type="region of interest" description="Disordered" evidence="1">
    <location>
        <begin position="110"/>
        <end position="180"/>
    </location>
</feature>
<feature type="compositionally biased region" description="Gly residues" evidence="1">
    <location>
        <begin position="126"/>
        <end position="135"/>
    </location>
</feature>
<dbReference type="EMBL" id="JAAKZX010000259">
    <property type="protein sequence ID" value="NGO48457.1"/>
    <property type="molecule type" value="Genomic_DNA"/>
</dbReference>
<feature type="region of interest" description="Disordered" evidence="1">
    <location>
        <begin position="208"/>
        <end position="288"/>
    </location>
</feature>
<evidence type="ECO:0000313" key="3">
    <source>
        <dbReference type="Proteomes" id="UP001518140"/>
    </source>
</evidence>
<reference evidence="2 3" key="1">
    <citation type="submission" date="2020-02" db="EMBL/GenBank/DDBJ databases">
        <title>Whole-genome analyses of novel actinobacteria.</title>
        <authorList>
            <person name="Sahin N."/>
            <person name="Tokatli A."/>
        </authorList>
    </citation>
    <scope>NUCLEOTIDE SEQUENCE [LARGE SCALE GENOMIC DNA]</scope>
    <source>
        <strain evidence="2 3">YC419</strain>
    </source>
</reference>
<sequence>MIRGEGADKSITGNEPLAPGDGDGRLGRAGEGSGSSSHFAVVISADGSAAVDGEPVPVMPGESVDIAILDTLHGYARSRSAAVKAAISDPSAGYVAIVEVAPDGSSRLLERRQEGEPKAARSAGPLGLGVAGSGGTEADAIPQPAGRQVTPAHSPAPAAGESSRKKARPQSDDEYEAPSLLQRPLVIGAVGVAVAALAFGSVWALGDGGAGGGDKQEQAANAGNGIDRSPMDLRPAPSFSPSTNPSPSLSPSASPSKSASASASPPPAPKPKPPEPSKSEGNSEMPKGGVLFVNKKYGFCLDLPGTGKVTANPQAHDGFCTPS</sequence>
<organism evidence="2 3">
    <name type="scientific">Streptomyces ureilyticus</name>
    <dbReference type="NCBI Taxonomy" id="1775131"/>
    <lineage>
        <taxon>Bacteria</taxon>
        <taxon>Bacillati</taxon>
        <taxon>Actinomycetota</taxon>
        <taxon>Actinomycetes</taxon>
        <taxon>Kitasatosporales</taxon>
        <taxon>Streptomycetaceae</taxon>
        <taxon>Streptomyces</taxon>
    </lineage>
</organism>
<protein>
    <recommendedName>
        <fullName evidence="4">Serine/threonine protein kinase</fullName>
    </recommendedName>
</protein>
<name>A0ABX0E4H6_9ACTN</name>
<evidence type="ECO:0008006" key="4">
    <source>
        <dbReference type="Google" id="ProtNLM"/>
    </source>
</evidence>
<feature type="compositionally biased region" description="Low complexity" evidence="1">
    <location>
        <begin position="235"/>
        <end position="263"/>
    </location>
</feature>
<feature type="non-terminal residue" evidence="2">
    <location>
        <position position="323"/>
    </location>
</feature>